<dbReference type="RefSeq" id="WP_211342108.1">
    <property type="nucleotide sequence ID" value="NZ_SNZA01000001.1"/>
</dbReference>
<feature type="transmembrane region" description="Helical" evidence="8">
    <location>
        <begin position="90"/>
        <end position="111"/>
    </location>
</feature>
<feature type="transmembrane region" description="Helical" evidence="8">
    <location>
        <begin position="316"/>
        <end position="334"/>
    </location>
</feature>
<feature type="transmembrane region" description="Helical" evidence="8">
    <location>
        <begin position="139"/>
        <end position="162"/>
    </location>
</feature>
<evidence type="ECO:0000256" key="7">
    <source>
        <dbReference type="ARBA" id="ARBA00023136"/>
    </source>
</evidence>
<evidence type="ECO:0000256" key="2">
    <source>
        <dbReference type="ARBA" id="ARBA00005658"/>
    </source>
</evidence>
<proteinExistence type="inferred from homology"/>
<evidence type="ECO:0000256" key="8">
    <source>
        <dbReference type="SAM" id="Phobius"/>
    </source>
</evidence>
<keyword evidence="4" id="KW-1003">Cell membrane</keyword>
<feature type="transmembrane region" description="Helical" evidence="8">
    <location>
        <begin position="228"/>
        <end position="249"/>
    </location>
</feature>
<dbReference type="AlphaFoldDB" id="A0A4R6XAZ9"/>
<keyword evidence="10" id="KW-1185">Reference proteome</keyword>
<feature type="transmembrane region" description="Helical" evidence="8">
    <location>
        <begin position="256"/>
        <end position="275"/>
    </location>
</feature>
<evidence type="ECO:0000256" key="3">
    <source>
        <dbReference type="ARBA" id="ARBA00022448"/>
    </source>
</evidence>
<feature type="transmembrane region" description="Helical" evidence="8">
    <location>
        <begin position="182"/>
        <end position="208"/>
    </location>
</feature>
<feature type="transmembrane region" description="Helical" evidence="8">
    <location>
        <begin position="50"/>
        <end position="69"/>
    </location>
</feature>
<comment type="similarity">
    <text evidence="2">Belongs to the BCCT transporter (TC 2.A.15) family.</text>
</comment>
<comment type="caution">
    <text evidence="9">The sequence shown here is derived from an EMBL/GenBank/DDBJ whole genome shotgun (WGS) entry which is preliminary data.</text>
</comment>
<gene>
    <name evidence="9" type="ORF">C8D85_0159</name>
</gene>
<dbReference type="GO" id="GO:0022857">
    <property type="term" value="F:transmembrane transporter activity"/>
    <property type="evidence" value="ECO:0007669"/>
    <property type="project" value="InterPro"/>
</dbReference>
<dbReference type="InterPro" id="IPR000060">
    <property type="entry name" value="BCCT_transptr"/>
</dbReference>
<dbReference type="PANTHER" id="PTHR30047">
    <property type="entry name" value="HIGH-AFFINITY CHOLINE TRANSPORT PROTEIN-RELATED"/>
    <property type="match status" value="1"/>
</dbReference>
<evidence type="ECO:0000256" key="5">
    <source>
        <dbReference type="ARBA" id="ARBA00022692"/>
    </source>
</evidence>
<dbReference type="EMBL" id="SNZA01000001">
    <property type="protein sequence ID" value="TDR14810.1"/>
    <property type="molecule type" value="Genomic_DNA"/>
</dbReference>
<feature type="transmembrane region" description="Helical" evidence="8">
    <location>
        <begin position="404"/>
        <end position="432"/>
    </location>
</feature>
<keyword evidence="3" id="KW-0813">Transport</keyword>
<feature type="transmembrane region" description="Helical" evidence="8">
    <location>
        <begin position="469"/>
        <end position="490"/>
    </location>
</feature>
<reference evidence="9 10" key="1">
    <citation type="submission" date="2019-03" db="EMBL/GenBank/DDBJ databases">
        <title>Genomic Encyclopedia of Type Strains, Phase IV (KMG-IV): sequencing the most valuable type-strain genomes for metagenomic binning, comparative biology and taxonomic classification.</title>
        <authorList>
            <person name="Goeker M."/>
        </authorList>
    </citation>
    <scope>NUCLEOTIDE SEQUENCE [LARGE SCALE GENOMIC DNA]</scope>
    <source>
        <strain evidence="9 10">DSM 5604</strain>
    </source>
</reference>
<accession>A0A4R6XAZ9</accession>
<feature type="transmembrane region" description="Helical" evidence="8">
    <location>
        <begin position="346"/>
        <end position="369"/>
    </location>
</feature>
<evidence type="ECO:0000256" key="1">
    <source>
        <dbReference type="ARBA" id="ARBA00004651"/>
    </source>
</evidence>
<feature type="transmembrane region" description="Helical" evidence="8">
    <location>
        <begin position="444"/>
        <end position="463"/>
    </location>
</feature>
<comment type="subcellular location">
    <subcellularLocation>
        <location evidence="1">Cell membrane</location>
        <topology evidence="1">Multi-pass membrane protein</topology>
    </subcellularLocation>
</comment>
<keyword evidence="6 8" id="KW-1133">Transmembrane helix</keyword>
<keyword evidence="5 8" id="KW-0812">Transmembrane</keyword>
<dbReference type="Pfam" id="PF02028">
    <property type="entry name" value="BCCT"/>
    <property type="match status" value="1"/>
</dbReference>
<protein>
    <submittedName>
        <fullName evidence="9">Choline/glycine/proline betaine transport protein</fullName>
    </submittedName>
</protein>
<keyword evidence="7 8" id="KW-0472">Membrane</keyword>
<sequence length="519" mass="56464">MITTENNYKKRVAAVSCAVLSILILFVLVTPDSATALVKQAQHLIAVKFGWFYMLSVAGFMLVLAYCGMSTKIGNLRLGQDHERPEFSTFAWGAMLFSTGMGIGLVFFGVAEPVMHYLSPPVAEAKTAQAMEQAMTITFFHWGFNAWAIYAIVALVISYAAYRKNLPIEMRSALYPLIGKKIYGPIGDFVDSFAVLATVIGIVTPLGFGVMQINSGLNYLFDVPKGVGVQVALIIGIGIVTCLSLLLGLKKGIKQLSVLNINVAIGLMIFVLFAGNTSDVLNATVNSVGDYLSNLVPLTFETYSQTNPSWFEGWTLLYWAWWIAFAAPTGVFIARISRGRTIREFVFGVLIIPVAFSLVWLSIFGITALDMIHNQGITELATAVSADSSTALFKFFELFAGVEFISYLVLFSIFVFFITTADSGTLVINILTSQDGDLAPVWQRIFWVVSVSTVTILLLMVGGMGAIQAVLIILGFPFAIIVSVMCAGFIKALIAEKQDMDTDSDSDSEPMQQEVSPAP</sequence>
<evidence type="ECO:0000313" key="10">
    <source>
        <dbReference type="Proteomes" id="UP000295729"/>
    </source>
</evidence>
<dbReference type="NCBIfam" id="TIGR00842">
    <property type="entry name" value="bcct"/>
    <property type="match status" value="1"/>
</dbReference>
<dbReference type="Proteomes" id="UP000295729">
    <property type="component" value="Unassembled WGS sequence"/>
</dbReference>
<evidence type="ECO:0000256" key="6">
    <source>
        <dbReference type="ARBA" id="ARBA00022989"/>
    </source>
</evidence>
<evidence type="ECO:0000313" key="9">
    <source>
        <dbReference type="EMBL" id="TDR14810.1"/>
    </source>
</evidence>
<name>A0A4R6XAZ9_9GAMM</name>
<dbReference type="InterPro" id="IPR018093">
    <property type="entry name" value="BCCT_CS"/>
</dbReference>
<organism evidence="9 10">
    <name type="scientific">Marinomonas communis</name>
    <dbReference type="NCBI Taxonomy" id="28254"/>
    <lineage>
        <taxon>Bacteria</taxon>
        <taxon>Pseudomonadati</taxon>
        <taxon>Pseudomonadota</taxon>
        <taxon>Gammaproteobacteria</taxon>
        <taxon>Oceanospirillales</taxon>
        <taxon>Oceanospirillaceae</taxon>
        <taxon>Marinomonas</taxon>
    </lineage>
</organism>
<dbReference type="PROSITE" id="PS01303">
    <property type="entry name" value="BCCT"/>
    <property type="match status" value="1"/>
</dbReference>
<feature type="transmembrane region" description="Helical" evidence="8">
    <location>
        <begin position="12"/>
        <end position="30"/>
    </location>
</feature>
<evidence type="ECO:0000256" key="4">
    <source>
        <dbReference type="ARBA" id="ARBA00022475"/>
    </source>
</evidence>
<dbReference type="PANTHER" id="PTHR30047:SF7">
    <property type="entry name" value="HIGH-AFFINITY CHOLINE TRANSPORT PROTEIN"/>
    <property type="match status" value="1"/>
</dbReference>
<dbReference type="GO" id="GO:0005886">
    <property type="term" value="C:plasma membrane"/>
    <property type="evidence" value="ECO:0007669"/>
    <property type="project" value="UniProtKB-SubCell"/>
</dbReference>